<proteinExistence type="predicted"/>
<dbReference type="PANTHER" id="PTHR33908">
    <property type="entry name" value="MANNOSYLTRANSFERASE YKCB-RELATED"/>
    <property type="match status" value="1"/>
</dbReference>
<comment type="subcellular location">
    <subcellularLocation>
        <location evidence="1">Cell membrane</location>
        <topology evidence="1">Multi-pass membrane protein</topology>
    </subcellularLocation>
</comment>
<keyword evidence="3" id="KW-0328">Glycosyltransferase</keyword>
<evidence type="ECO:0000256" key="5">
    <source>
        <dbReference type="ARBA" id="ARBA00022692"/>
    </source>
</evidence>
<keyword evidence="10" id="KW-1185">Reference proteome</keyword>
<feature type="transmembrane region" description="Helical" evidence="8">
    <location>
        <begin position="407"/>
        <end position="428"/>
    </location>
</feature>
<organism evidence="9 10">
    <name type="scientific">Rhodococcoides corynebacterioides</name>
    <dbReference type="NCBI Taxonomy" id="53972"/>
    <lineage>
        <taxon>Bacteria</taxon>
        <taxon>Bacillati</taxon>
        <taxon>Actinomycetota</taxon>
        <taxon>Actinomycetes</taxon>
        <taxon>Mycobacteriales</taxon>
        <taxon>Nocardiaceae</taxon>
        <taxon>Rhodococcoides</taxon>
    </lineage>
</organism>
<feature type="transmembrane region" description="Helical" evidence="8">
    <location>
        <begin position="78"/>
        <end position="99"/>
    </location>
</feature>
<feature type="transmembrane region" description="Helical" evidence="8">
    <location>
        <begin position="297"/>
        <end position="322"/>
    </location>
</feature>
<feature type="transmembrane region" description="Helical" evidence="8">
    <location>
        <begin position="36"/>
        <end position="57"/>
    </location>
</feature>
<evidence type="ECO:0000313" key="10">
    <source>
        <dbReference type="Proteomes" id="UP000825228"/>
    </source>
</evidence>
<evidence type="ECO:0000256" key="6">
    <source>
        <dbReference type="ARBA" id="ARBA00022989"/>
    </source>
</evidence>
<name>A0ABS7P554_9NOCA</name>
<feature type="transmembrane region" description="Helical" evidence="8">
    <location>
        <begin position="208"/>
        <end position="227"/>
    </location>
</feature>
<evidence type="ECO:0000256" key="4">
    <source>
        <dbReference type="ARBA" id="ARBA00022679"/>
    </source>
</evidence>
<feature type="transmembrane region" description="Helical" evidence="8">
    <location>
        <begin position="111"/>
        <end position="132"/>
    </location>
</feature>
<keyword evidence="2" id="KW-1003">Cell membrane</keyword>
<keyword evidence="7 8" id="KW-0472">Membrane</keyword>
<gene>
    <name evidence="9" type="ORF">HQ603_10325</name>
</gene>
<dbReference type="EMBL" id="JABUBU010000007">
    <property type="protein sequence ID" value="MBY6367151.1"/>
    <property type="molecule type" value="Genomic_DNA"/>
</dbReference>
<evidence type="ECO:0000313" key="9">
    <source>
        <dbReference type="EMBL" id="MBY6367151.1"/>
    </source>
</evidence>
<protein>
    <submittedName>
        <fullName evidence="9">Glycosyltransferase family 39 protein</fullName>
    </submittedName>
</protein>
<accession>A0ABS7P554</accession>
<sequence length="579" mass="61472">MLAAAAQPVVLGEDLPWPVGPGGPDLERGSDVRLFAALSAAYLAVGAVLAVRFGWLMGDALSRTYAAQAVLHSRDPHVSAIGFVFTPLTALLQLPLVAFAEVVPAITRWNLSAVVVSALFMAGAVVQIRGICRDRGLGRVQTAALTAVFAINPMIVLYAANGMSEAIFLFFLVWTVRRLVRWISTDDVHDLLLAGIALAFAYLTRYDAVAAVAAAAGLVFGVTLLRRGWAHRGTTVRRAVLDAVLVAGPGLIAFLVWAATSWLITGQAFAQFSSAYGNAAILEQSGGPSGDPLGNTAYVLTAVLALGPAIPLLVPSVAGLSWRRRDAEFLVGPALFGSVLAFQAITYVAGSTFGFLRFFVAAIPLATVACAQVLSARGAVPTRRPGAFARDRIGPASPRDRTRFRRVVAAGTVALSVASLPVTTAVLLQPSLSPQQYAVGHLLDRDPPDEAERIIASFSTERALADYLDARDLPDGSVLTDTVFGFAVVVASQRPRQFVVPSDEDFTTVLNDPAEAGVQLMLTVPNTGRGESDALNRRYPTVWENGSEVGRLELEVPNDGADQPTWRVYRVLSNQPPPN</sequence>
<dbReference type="InterPro" id="IPR050297">
    <property type="entry name" value="LipidA_mod_glycosyltrf_83"/>
</dbReference>
<keyword evidence="5 8" id="KW-0812">Transmembrane</keyword>
<feature type="transmembrane region" description="Helical" evidence="8">
    <location>
        <begin position="355"/>
        <end position="374"/>
    </location>
</feature>
<dbReference type="PANTHER" id="PTHR33908:SF11">
    <property type="entry name" value="MEMBRANE PROTEIN"/>
    <property type="match status" value="1"/>
</dbReference>
<feature type="transmembrane region" description="Helical" evidence="8">
    <location>
        <begin position="329"/>
        <end position="349"/>
    </location>
</feature>
<evidence type="ECO:0000256" key="7">
    <source>
        <dbReference type="ARBA" id="ARBA00023136"/>
    </source>
</evidence>
<evidence type="ECO:0000256" key="3">
    <source>
        <dbReference type="ARBA" id="ARBA00022676"/>
    </source>
</evidence>
<dbReference type="Proteomes" id="UP000825228">
    <property type="component" value="Unassembled WGS sequence"/>
</dbReference>
<evidence type="ECO:0000256" key="2">
    <source>
        <dbReference type="ARBA" id="ARBA00022475"/>
    </source>
</evidence>
<reference evidence="9 10" key="1">
    <citation type="submission" date="2020-06" db="EMBL/GenBank/DDBJ databases">
        <title>Taxonomy, biology and ecology of Rhodococcus bacteria occurring in California pistachio and other woody hosts as revealed by genome sequence analyses.</title>
        <authorList>
            <person name="Gai Y."/>
            <person name="Riely B."/>
        </authorList>
    </citation>
    <scope>NUCLEOTIDE SEQUENCE [LARGE SCALE GENOMIC DNA]</scope>
    <source>
        <strain evidence="9 10">BP-281</strain>
    </source>
</reference>
<comment type="caution">
    <text evidence="9">The sequence shown here is derived from an EMBL/GenBank/DDBJ whole genome shotgun (WGS) entry which is preliminary data.</text>
</comment>
<keyword evidence="4" id="KW-0808">Transferase</keyword>
<feature type="transmembrane region" description="Helical" evidence="8">
    <location>
        <begin position="144"/>
        <end position="174"/>
    </location>
</feature>
<keyword evidence="6 8" id="KW-1133">Transmembrane helix</keyword>
<evidence type="ECO:0000256" key="8">
    <source>
        <dbReference type="SAM" id="Phobius"/>
    </source>
</evidence>
<evidence type="ECO:0000256" key="1">
    <source>
        <dbReference type="ARBA" id="ARBA00004651"/>
    </source>
</evidence>
<feature type="transmembrane region" description="Helical" evidence="8">
    <location>
        <begin position="239"/>
        <end position="264"/>
    </location>
</feature>